<protein>
    <submittedName>
        <fullName evidence="2">Uncharacterized protein</fullName>
    </submittedName>
</protein>
<keyword evidence="3" id="KW-1185">Reference proteome</keyword>
<reference evidence="2 3" key="1">
    <citation type="journal article" date="2009" name="Stand. Genomic Sci.">
        <title>Complete genome sequence of Beutenbergia cavernae type strain (HKI 0122).</title>
        <authorList>
            <person name="Land M."/>
            <person name="Pukall R."/>
            <person name="Abt B."/>
            <person name="Goker M."/>
            <person name="Rohde M."/>
            <person name="Glavina Del Rio T."/>
            <person name="Tice H."/>
            <person name="Copeland A."/>
            <person name="Cheng J.F."/>
            <person name="Lucas S."/>
            <person name="Chen F."/>
            <person name="Nolan M."/>
            <person name="Bruce D."/>
            <person name="Goodwin L."/>
            <person name="Pitluck S."/>
            <person name="Ivanova N."/>
            <person name="Mavromatis K."/>
            <person name="Ovchinnikova G."/>
            <person name="Pati A."/>
            <person name="Chen A."/>
            <person name="Palaniappan K."/>
            <person name="Hauser L."/>
            <person name="Chang Y.J."/>
            <person name="Jefferies C.C."/>
            <person name="Saunders E."/>
            <person name="Brettin T."/>
            <person name="Detter J.C."/>
            <person name="Han C."/>
            <person name="Chain P."/>
            <person name="Bristow J."/>
            <person name="Eisen J.A."/>
            <person name="Markowitz V."/>
            <person name="Hugenholtz P."/>
            <person name="Kyrpides N.C."/>
            <person name="Klenk H.P."/>
            <person name="Lapidus A."/>
        </authorList>
    </citation>
    <scope>NUCLEOTIDE SEQUENCE [LARGE SCALE GENOMIC DNA]</scope>
    <source>
        <strain evidence="3">ATCC BAA-8 / DSM 12333 / NBRC 16432</strain>
    </source>
</reference>
<dbReference type="KEGG" id="bcv:Bcav_1248"/>
<dbReference type="EMBL" id="CP001618">
    <property type="protein sequence ID" value="ACQ79508.1"/>
    <property type="molecule type" value="Genomic_DNA"/>
</dbReference>
<accession>C5C1P0</accession>
<feature type="compositionally biased region" description="Pro residues" evidence="1">
    <location>
        <begin position="277"/>
        <end position="290"/>
    </location>
</feature>
<dbReference type="STRING" id="471853.Bcav_1248"/>
<name>C5C1P0_BEUC1</name>
<dbReference type="RefSeq" id="WP_015881748.1">
    <property type="nucleotide sequence ID" value="NC_012669.1"/>
</dbReference>
<feature type="region of interest" description="Disordered" evidence="1">
    <location>
        <begin position="39"/>
        <end position="304"/>
    </location>
</feature>
<feature type="compositionally biased region" description="Basic and acidic residues" evidence="1">
    <location>
        <begin position="39"/>
        <end position="130"/>
    </location>
</feature>
<dbReference type="HOGENOM" id="CLU_914199_0_0_11"/>
<feature type="compositionally biased region" description="Basic and acidic residues" evidence="1">
    <location>
        <begin position="139"/>
        <end position="188"/>
    </location>
</feature>
<evidence type="ECO:0000313" key="3">
    <source>
        <dbReference type="Proteomes" id="UP000007962"/>
    </source>
</evidence>
<gene>
    <name evidence="2" type="ordered locus">Bcav_1248</name>
</gene>
<feature type="compositionally biased region" description="Pro residues" evidence="1">
    <location>
        <begin position="227"/>
        <end position="242"/>
    </location>
</feature>
<evidence type="ECO:0000256" key="1">
    <source>
        <dbReference type="SAM" id="MobiDB-lite"/>
    </source>
</evidence>
<organism evidence="2 3">
    <name type="scientific">Beutenbergia cavernae (strain ATCC BAA-8 / DSM 12333 / CCUG 43141 / JCM 11478 / NBRC 16432 / NCIMB 13614 / HKI 0122)</name>
    <dbReference type="NCBI Taxonomy" id="471853"/>
    <lineage>
        <taxon>Bacteria</taxon>
        <taxon>Bacillati</taxon>
        <taxon>Actinomycetota</taxon>
        <taxon>Actinomycetes</taxon>
        <taxon>Micrococcales</taxon>
        <taxon>Beutenbergiaceae</taxon>
        <taxon>Beutenbergia</taxon>
    </lineage>
</organism>
<evidence type="ECO:0000313" key="2">
    <source>
        <dbReference type="EMBL" id="ACQ79508.1"/>
    </source>
</evidence>
<dbReference type="Proteomes" id="UP000007962">
    <property type="component" value="Chromosome"/>
</dbReference>
<sequence>MSTYGASPSLVASLRKIDFLKPPVVYLMEKAFEVGKEYMEQRHQEHMQEEKHKHEEKVQESQNKHEEHLQEEKHKHEEKMQEGQNKHEEKMKTQDVEGSREASKQKVSESDAASRNKIQEGHAQADDKVKVSQGTPRVSTDRQETKVDSDGGRTTKVEHIGPSSPKERGEMLDRDHKLATEHGPRSGDGKLPADAGHPRAPGLERNASQDGARPATTDAGRSAVDRPPQPLPVTRPEVPAPGRPGGGPPLDRLPGRSEAAGNAGAPPKNPDAKKEPPTTPPPPGALPPPPEARKPVPVAPPSRP</sequence>
<proteinExistence type="predicted"/>
<dbReference type="AlphaFoldDB" id="C5C1P0"/>